<feature type="region of interest" description="Disordered" evidence="3">
    <location>
        <begin position="1"/>
        <end position="22"/>
    </location>
</feature>
<dbReference type="CDD" id="cd07989">
    <property type="entry name" value="LPLAT_AGPAT-like"/>
    <property type="match status" value="1"/>
</dbReference>
<feature type="domain" description="Phospholipid/glycerol acyltransferase" evidence="5">
    <location>
        <begin position="59"/>
        <end position="177"/>
    </location>
</feature>
<proteinExistence type="predicted"/>
<dbReference type="RefSeq" id="WP_130449082.1">
    <property type="nucleotide sequence ID" value="NZ_SHKR01000017.1"/>
</dbReference>
<keyword evidence="4" id="KW-0472">Membrane</keyword>
<evidence type="ECO:0000256" key="1">
    <source>
        <dbReference type="ARBA" id="ARBA00022679"/>
    </source>
</evidence>
<dbReference type="Proteomes" id="UP000292027">
    <property type="component" value="Unassembled WGS sequence"/>
</dbReference>
<keyword evidence="4" id="KW-0812">Transmembrane</keyword>
<dbReference type="InterPro" id="IPR002123">
    <property type="entry name" value="Plipid/glycerol_acylTrfase"/>
</dbReference>
<evidence type="ECO:0000256" key="2">
    <source>
        <dbReference type="ARBA" id="ARBA00023315"/>
    </source>
</evidence>
<accession>A0A4Q7W2M6</accession>
<dbReference type="GO" id="GO:0003841">
    <property type="term" value="F:1-acylglycerol-3-phosphate O-acyltransferase activity"/>
    <property type="evidence" value="ECO:0007669"/>
    <property type="project" value="TreeGrafter"/>
</dbReference>
<keyword evidence="2 6" id="KW-0012">Acyltransferase</keyword>
<dbReference type="SMART" id="SM00563">
    <property type="entry name" value="PlsC"/>
    <property type="match status" value="1"/>
</dbReference>
<name>A0A4Q7W2M6_9ACTN</name>
<evidence type="ECO:0000313" key="6">
    <source>
        <dbReference type="EMBL" id="RZU03467.1"/>
    </source>
</evidence>
<reference evidence="6 7" key="1">
    <citation type="journal article" date="2015" name="Stand. Genomic Sci.">
        <title>Genomic Encyclopedia of Bacterial and Archaeal Type Strains, Phase III: the genomes of soil and plant-associated and newly described type strains.</title>
        <authorList>
            <person name="Whitman W.B."/>
            <person name="Woyke T."/>
            <person name="Klenk H.P."/>
            <person name="Zhou Y."/>
            <person name="Lilburn T.G."/>
            <person name="Beck B.J."/>
            <person name="De Vos P."/>
            <person name="Vandamme P."/>
            <person name="Eisen J.A."/>
            <person name="Garrity G."/>
            <person name="Hugenholtz P."/>
            <person name="Kyrpides N.C."/>
        </authorList>
    </citation>
    <scope>NUCLEOTIDE SEQUENCE [LARGE SCALE GENOMIC DNA]</scope>
    <source>
        <strain evidence="6 7">VKM Ac-2540</strain>
    </source>
</reference>
<organism evidence="6 7">
    <name type="scientific">Kribbella rubisoli</name>
    <dbReference type="NCBI Taxonomy" id="3075929"/>
    <lineage>
        <taxon>Bacteria</taxon>
        <taxon>Bacillati</taxon>
        <taxon>Actinomycetota</taxon>
        <taxon>Actinomycetes</taxon>
        <taxon>Propionibacteriales</taxon>
        <taxon>Kribbellaceae</taxon>
        <taxon>Kribbella</taxon>
    </lineage>
</organism>
<evidence type="ECO:0000313" key="7">
    <source>
        <dbReference type="Proteomes" id="UP000292027"/>
    </source>
</evidence>
<dbReference type="GO" id="GO:0005886">
    <property type="term" value="C:plasma membrane"/>
    <property type="evidence" value="ECO:0007669"/>
    <property type="project" value="TreeGrafter"/>
</dbReference>
<sequence length="275" mass="30305">MTDRSNEQQEAPVDNGQGDPRPPRGFWFGIIVAIVKPFMIVFTKCRFTGRENMPRTGGVIYVPNHISHFDPVLLGYFIWECRRIPRFLGKASLFKIPVLGTIITSAGQIPVYRDSAQAADAFRDAVAAVERGECVGVYPEGTITRDPEMWPMTGKTGAARIALMTGCPVIPLANWGAQEIIKSYTGKIRIRLLPRKTLQVRAGAPVDLSAFEGKPLTNQLLHEATEVIMARVAETLGELRGETPPKELYDLRMARKAEGRAEGKAEGKAEGEEKA</sequence>
<evidence type="ECO:0000256" key="4">
    <source>
        <dbReference type="SAM" id="Phobius"/>
    </source>
</evidence>
<protein>
    <submittedName>
        <fullName evidence="6">1-acyl-sn-glycerol-3-phosphate acyltransferase</fullName>
    </submittedName>
</protein>
<dbReference type="PANTHER" id="PTHR10434:SF55">
    <property type="entry name" value="POSSIBLE ACYLTRANSFERASE"/>
    <property type="match status" value="1"/>
</dbReference>
<dbReference type="EMBL" id="SHKR01000017">
    <property type="protein sequence ID" value="RZU03467.1"/>
    <property type="molecule type" value="Genomic_DNA"/>
</dbReference>
<keyword evidence="1" id="KW-0808">Transferase</keyword>
<dbReference type="OrthoDB" id="9806008at2"/>
<evidence type="ECO:0000256" key="3">
    <source>
        <dbReference type="SAM" id="MobiDB-lite"/>
    </source>
</evidence>
<keyword evidence="4" id="KW-1133">Transmembrane helix</keyword>
<keyword evidence="7" id="KW-1185">Reference proteome</keyword>
<dbReference type="GO" id="GO:0006654">
    <property type="term" value="P:phosphatidic acid biosynthetic process"/>
    <property type="evidence" value="ECO:0007669"/>
    <property type="project" value="TreeGrafter"/>
</dbReference>
<gene>
    <name evidence="6" type="ORF">EV645_7498</name>
</gene>
<dbReference type="SUPFAM" id="SSF69593">
    <property type="entry name" value="Glycerol-3-phosphate (1)-acyltransferase"/>
    <property type="match status" value="1"/>
</dbReference>
<evidence type="ECO:0000259" key="5">
    <source>
        <dbReference type="SMART" id="SM00563"/>
    </source>
</evidence>
<dbReference type="Pfam" id="PF01553">
    <property type="entry name" value="Acyltransferase"/>
    <property type="match status" value="1"/>
</dbReference>
<dbReference type="AlphaFoldDB" id="A0A4Q7W2M6"/>
<dbReference type="PANTHER" id="PTHR10434">
    <property type="entry name" value="1-ACYL-SN-GLYCEROL-3-PHOSPHATE ACYLTRANSFERASE"/>
    <property type="match status" value="1"/>
</dbReference>
<feature type="transmembrane region" description="Helical" evidence="4">
    <location>
        <begin position="25"/>
        <end position="43"/>
    </location>
</feature>
<comment type="caution">
    <text evidence="6">The sequence shown here is derived from an EMBL/GenBank/DDBJ whole genome shotgun (WGS) entry which is preliminary data.</text>
</comment>